<feature type="compositionally biased region" description="Pro residues" evidence="6">
    <location>
        <begin position="103"/>
        <end position="113"/>
    </location>
</feature>
<comment type="caution">
    <text evidence="8">The sequence shown here is derived from an EMBL/GenBank/DDBJ whole genome shotgun (WGS) entry which is preliminary data.</text>
</comment>
<keyword evidence="2" id="KW-0805">Transcription regulation</keyword>
<dbReference type="PROSITE" id="PS50048">
    <property type="entry name" value="ZN2_CY6_FUNGAL_2"/>
    <property type="match status" value="1"/>
</dbReference>
<dbReference type="CDD" id="cd00067">
    <property type="entry name" value="GAL4"/>
    <property type="match status" value="1"/>
</dbReference>
<dbReference type="InterPro" id="IPR036864">
    <property type="entry name" value="Zn2-C6_fun-type_DNA-bd_sf"/>
</dbReference>
<evidence type="ECO:0000256" key="1">
    <source>
        <dbReference type="ARBA" id="ARBA00022723"/>
    </source>
</evidence>
<dbReference type="InterPro" id="IPR050675">
    <property type="entry name" value="OAF3"/>
</dbReference>
<name>A0ABR0RRF9_9EURO</name>
<evidence type="ECO:0000256" key="5">
    <source>
        <dbReference type="ARBA" id="ARBA00023242"/>
    </source>
</evidence>
<evidence type="ECO:0000256" key="2">
    <source>
        <dbReference type="ARBA" id="ARBA00023015"/>
    </source>
</evidence>
<dbReference type="SMART" id="SM00066">
    <property type="entry name" value="GAL4"/>
    <property type="match status" value="1"/>
</dbReference>
<evidence type="ECO:0000256" key="6">
    <source>
        <dbReference type="SAM" id="MobiDB-lite"/>
    </source>
</evidence>
<feature type="region of interest" description="Disordered" evidence="6">
    <location>
        <begin position="1"/>
        <end position="34"/>
    </location>
</feature>
<dbReference type="Gene3D" id="4.10.240.10">
    <property type="entry name" value="Zn(2)-C6 fungal-type DNA-binding domain"/>
    <property type="match status" value="1"/>
</dbReference>
<dbReference type="Proteomes" id="UP001334248">
    <property type="component" value="Unassembled WGS sequence"/>
</dbReference>
<proteinExistence type="predicted"/>
<keyword evidence="1" id="KW-0479">Metal-binding</keyword>
<organism evidence="8 9">
    <name type="scientific">Knufia obscura</name>
    <dbReference type="NCBI Taxonomy" id="1635080"/>
    <lineage>
        <taxon>Eukaryota</taxon>
        <taxon>Fungi</taxon>
        <taxon>Dikarya</taxon>
        <taxon>Ascomycota</taxon>
        <taxon>Pezizomycotina</taxon>
        <taxon>Eurotiomycetes</taxon>
        <taxon>Chaetothyriomycetidae</taxon>
        <taxon>Chaetothyriales</taxon>
        <taxon>Trichomeriaceae</taxon>
        <taxon>Knufia</taxon>
    </lineage>
</organism>
<feature type="compositionally biased region" description="Polar residues" evidence="6">
    <location>
        <begin position="23"/>
        <end position="34"/>
    </location>
</feature>
<sequence>MDRVEPSQGLPQSSTRKLEDTNVAKSTKTSKQSLKISCDACARGKIKCPKQQPACERCVSKGRKCIYSTAQRYGKKSRLARQRESETDASVLKAPRVAAGNGPPAPEPDPVPDAPIPTSIPFEEYEVLAHPSVDAFLSMDSGESWPPSESLSPSDEWSGMDGMDGVDVMVPESLDPMLTGSDQSSQQFPGSLPDSPIRNAVGIPHVPLHFGYSQNIAATTETMLPPEAGNWPRSAVHSTLDCFRRVCEAFQHLKRPQDTLCVYQSSQDTPYEDDAQTSLNISDVFTRTGEAMNTVSLVIQCPCHATTKVRCALTLLLFDIISWYEIVAASISQGPWSRQFCSASSMCSSTASADTLMSNAMETSPTYDGPQVMGLSETHHGLAQVILFKIRKIRSLMQNLSLPQTPAILKDQVLDKMAAELKLEMLRESTTWGGAS</sequence>
<dbReference type="PANTHER" id="PTHR31069:SF31">
    <property type="entry name" value="MONODICTYPHENONE CLUSTER TRANSCRIPTION FACTOR-RELATED"/>
    <property type="match status" value="1"/>
</dbReference>
<feature type="region of interest" description="Disordered" evidence="6">
    <location>
        <begin position="76"/>
        <end position="113"/>
    </location>
</feature>
<dbReference type="PROSITE" id="PS00463">
    <property type="entry name" value="ZN2_CY6_FUNGAL_1"/>
    <property type="match status" value="1"/>
</dbReference>
<dbReference type="EMBL" id="JAVHJV010000005">
    <property type="protein sequence ID" value="KAK5942639.1"/>
    <property type="molecule type" value="Genomic_DNA"/>
</dbReference>
<evidence type="ECO:0000259" key="7">
    <source>
        <dbReference type="PROSITE" id="PS50048"/>
    </source>
</evidence>
<evidence type="ECO:0000313" key="9">
    <source>
        <dbReference type="Proteomes" id="UP001334248"/>
    </source>
</evidence>
<protein>
    <recommendedName>
        <fullName evidence="7">Zn(2)-C6 fungal-type domain-containing protein</fullName>
    </recommendedName>
</protein>
<reference evidence="8 9" key="1">
    <citation type="journal article" date="2023" name="Res Sq">
        <title>Genomic and morphological characterization of Knufia obscura isolated from the Mars 2020 spacecraft assembly facility.</title>
        <authorList>
            <person name="Chander A.M."/>
            <person name="Teixeira M.M."/>
            <person name="Singh N.K."/>
            <person name="Williams M.P."/>
            <person name="Parker C.W."/>
            <person name="Leo P."/>
            <person name="Stajich J.E."/>
            <person name="Torok T."/>
            <person name="Tighe S."/>
            <person name="Mason C.E."/>
            <person name="Venkateswaran K."/>
        </authorList>
    </citation>
    <scope>NUCLEOTIDE SEQUENCE [LARGE SCALE GENOMIC DNA]</scope>
    <source>
        <strain evidence="8 9">CCFEE 5817</strain>
    </source>
</reference>
<dbReference type="Pfam" id="PF00172">
    <property type="entry name" value="Zn_clus"/>
    <property type="match status" value="1"/>
</dbReference>
<keyword evidence="9" id="KW-1185">Reference proteome</keyword>
<feature type="region of interest" description="Disordered" evidence="6">
    <location>
        <begin position="140"/>
        <end position="160"/>
    </location>
</feature>
<keyword evidence="4" id="KW-0804">Transcription</keyword>
<dbReference type="PANTHER" id="PTHR31069">
    <property type="entry name" value="OLEATE-ACTIVATED TRANSCRIPTION FACTOR 1-RELATED"/>
    <property type="match status" value="1"/>
</dbReference>
<keyword evidence="3" id="KW-0238">DNA-binding</keyword>
<gene>
    <name evidence="8" type="ORF">PMZ80_005204</name>
</gene>
<dbReference type="PRINTS" id="PR00755">
    <property type="entry name" value="AFLATOXINBRP"/>
</dbReference>
<dbReference type="Pfam" id="PF08493">
    <property type="entry name" value="AflR"/>
    <property type="match status" value="1"/>
</dbReference>
<dbReference type="GeneID" id="89998653"/>
<feature type="compositionally biased region" description="Low complexity" evidence="6">
    <location>
        <begin position="141"/>
        <end position="160"/>
    </location>
</feature>
<accession>A0ABR0RRF9</accession>
<evidence type="ECO:0000313" key="8">
    <source>
        <dbReference type="EMBL" id="KAK5942639.1"/>
    </source>
</evidence>
<dbReference type="RefSeq" id="XP_064730729.1">
    <property type="nucleotide sequence ID" value="XM_064873625.1"/>
</dbReference>
<keyword evidence="5" id="KW-0539">Nucleus</keyword>
<evidence type="ECO:0000256" key="3">
    <source>
        <dbReference type="ARBA" id="ARBA00023125"/>
    </source>
</evidence>
<dbReference type="InterPro" id="IPR013700">
    <property type="entry name" value="AflR"/>
</dbReference>
<dbReference type="SUPFAM" id="SSF57701">
    <property type="entry name" value="Zn2/Cys6 DNA-binding domain"/>
    <property type="match status" value="1"/>
</dbReference>
<evidence type="ECO:0000256" key="4">
    <source>
        <dbReference type="ARBA" id="ARBA00023163"/>
    </source>
</evidence>
<dbReference type="InterPro" id="IPR001138">
    <property type="entry name" value="Zn2Cys6_DnaBD"/>
</dbReference>
<feature type="domain" description="Zn(2)-C6 fungal-type" evidence="7">
    <location>
        <begin position="37"/>
        <end position="67"/>
    </location>
</feature>